<keyword evidence="1" id="KW-0813">Transport</keyword>
<dbReference type="SMART" id="SM00382">
    <property type="entry name" value="AAA"/>
    <property type="match status" value="1"/>
</dbReference>
<evidence type="ECO:0000256" key="3">
    <source>
        <dbReference type="ARBA" id="ARBA00022840"/>
    </source>
</evidence>
<dbReference type="InterPro" id="IPR050166">
    <property type="entry name" value="ABC_transporter_ATP-bind"/>
</dbReference>
<dbReference type="PROSITE" id="PS00211">
    <property type="entry name" value="ABC_TRANSPORTER_1"/>
    <property type="match status" value="1"/>
</dbReference>
<evidence type="ECO:0000259" key="4">
    <source>
        <dbReference type="PROSITE" id="PS50893"/>
    </source>
</evidence>
<protein>
    <submittedName>
        <fullName evidence="5">NitT/TauT family transport system ATP-binding protein</fullName>
    </submittedName>
</protein>
<name>A0A347ZSY7_9CHLR</name>
<feature type="domain" description="ABC transporter" evidence="4">
    <location>
        <begin position="5"/>
        <end position="237"/>
    </location>
</feature>
<dbReference type="InterPro" id="IPR003439">
    <property type="entry name" value="ABC_transporter-like_ATP-bd"/>
</dbReference>
<dbReference type="CDD" id="cd03293">
    <property type="entry name" value="ABC_NrtD_SsuB_transporters"/>
    <property type="match status" value="1"/>
</dbReference>
<dbReference type="Gene3D" id="3.40.50.300">
    <property type="entry name" value="P-loop containing nucleotide triphosphate hydrolases"/>
    <property type="match status" value="1"/>
</dbReference>
<keyword evidence="3 5" id="KW-0067">ATP-binding</keyword>
<dbReference type="SUPFAM" id="SSF52540">
    <property type="entry name" value="P-loop containing nucleoside triphosphate hydrolases"/>
    <property type="match status" value="1"/>
</dbReference>
<evidence type="ECO:0000313" key="5">
    <source>
        <dbReference type="EMBL" id="REG11006.1"/>
    </source>
</evidence>
<sequence>MADKVLIENLFVKFEGEQGNIQALEDISFSVKEGEFLTILGPSGCGKSTLIRSIAGFQKPEKGRILLGKRQVHEPGPDRIMVFQEFDQLFPWKTVKSNITYALKVNGKGKEERERMAAHYLEMVNLQDFGGAFPHQLSGGMKQRAAIARSLALNPEILLMDEPFGSLDAQTRAVLQSELVRLWQKVGSTIIFITHNIQEAILLGDRVMVMSSAPGRIKDIVDVNIARPRLPETPEFMALWHTLYGLLETKRFGENGKNNTMPGKD</sequence>
<dbReference type="InterPro" id="IPR017871">
    <property type="entry name" value="ABC_transporter-like_CS"/>
</dbReference>
<proteinExistence type="predicted"/>
<accession>A0A347ZSY7</accession>
<dbReference type="Pfam" id="PF00005">
    <property type="entry name" value="ABC_tran"/>
    <property type="match status" value="1"/>
</dbReference>
<dbReference type="PROSITE" id="PS50893">
    <property type="entry name" value="ABC_TRANSPORTER_2"/>
    <property type="match status" value="1"/>
</dbReference>
<dbReference type="GO" id="GO:0005524">
    <property type="term" value="F:ATP binding"/>
    <property type="evidence" value="ECO:0007669"/>
    <property type="project" value="UniProtKB-KW"/>
</dbReference>
<dbReference type="PANTHER" id="PTHR42788">
    <property type="entry name" value="TAURINE IMPORT ATP-BINDING PROTEIN-RELATED"/>
    <property type="match status" value="1"/>
</dbReference>
<dbReference type="GO" id="GO:0016887">
    <property type="term" value="F:ATP hydrolysis activity"/>
    <property type="evidence" value="ECO:0007669"/>
    <property type="project" value="InterPro"/>
</dbReference>
<comment type="caution">
    <text evidence="5">The sequence shown here is derived from an EMBL/GenBank/DDBJ whole genome shotgun (WGS) entry which is preliminary data.</text>
</comment>
<dbReference type="PANTHER" id="PTHR42788:SF13">
    <property type="entry name" value="ALIPHATIC SULFONATES IMPORT ATP-BINDING PROTEIN SSUB"/>
    <property type="match status" value="1"/>
</dbReference>
<keyword evidence="6" id="KW-1185">Reference proteome</keyword>
<dbReference type="RefSeq" id="WP_116224155.1">
    <property type="nucleotide sequence ID" value="NZ_AP018437.1"/>
</dbReference>
<dbReference type="InterPro" id="IPR027417">
    <property type="entry name" value="P-loop_NTPase"/>
</dbReference>
<dbReference type="InterPro" id="IPR003593">
    <property type="entry name" value="AAA+_ATPase"/>
</dbReference>
<dbReference type="OrthoDB" id="9784450at2"/>
<dbReference type="EMBL" id="QUMS01000001">
    <property type="protein sequence ID" value="REG11006.1"/>
    <property type="molecule type" value="Genomic_DNA"/>
</dbReference>
<organism evidence="5 6">
    <name type="scientific">Pelolinea submarina</name>
    <dbReference type="NCBI Taxonomy" id="913107"/>
    <lineage>
        <taxon>Bacteria</taxon>
        <taxon>Bacillati</taxon>
        <taxon>Chloroflexota</taxon>
        <taxon>Anaerolineae</taxon>
        <taxon>Anaerolineales</taxon>
        <taxon>Anaerolineaceae</taxon>
        <taxon>Pelolinea</taxon>
    </lineage>
</organism>
<gene>
    <name evidence="5" type="ORF">DFR64_0878</name>
</gene>
<evidence type="ECO:0000256" key="2">
    <source>
        <dbReference type="ARBA" id="ARBA00022741"/>
    </source>
</evidence>
<keyword evidence="2" id="KW-0547">Nucleotide-binding</keyword>
<evidence type="ECO:0000256" key="1">
    <source>
        <dbReference type="ARBA" id="ARBA00022448"/>
    </source>
</evidence>
<dbReference type="Proteomes" id="UP000256388">
    <property type="component" value="Unassembled WGS sequence"/>
</dbReference>
<dbReference type="AlphaFoldDB" id="A0A347ZSY7"/>
<reference evidence="5 6" key="1">
    <citation type="submission" date="2018-08" db="EMBL/GenBank/DDBJ databases">
        <title>Genomic Encyclopedia of Type Strains, Phase IV (KMG-IV): sequencing the most valuable type-strain genomes for metagenomic binning, comparative biology and taxonomic classification.</title>
        <authorList>
            <person name="Goeker M."/>
        </authorList>
    </citation>
    <scope>NUCLEOTIDE SEQUENCE [LARGE SCALE GENOMIC DNA]</scope>
    <source>
        <strain evidence="5 6">DSM 23923</strain>
    </source>
</reference>
<evidence type="ECO:0000313" key="6">
    <source>
        <dbReference type="Proteomes" id="UP000256388"/>
    </source>
</evidence>